<proteinExistence type="predicted"/>
<dbReference type="Proteomes" id="UP000009286">
    <property type="component" value="Chromosome"/>
</dbReference>
<sequence length="144" mass="15559">MPFIHAIILAVSAVIGLGVTCFVTTPARAEMGWDAIEAFCEDKEGRNFGKDGRQPNGRIADEMVMALTPGRYTDEEGTVVELSETGAFVLTPSKRLSVFGTEGDDILMGKRVAGCSKEQLSEALRRNQIAAPTGKPEKIDDLKK</sequence>
<name>G2KLZ3_MICAA</name>
<gene>
    <name evidence="1" type="ordered locus">MICA_1367</name>
</gene>
<protein>
    <submittedName>
        <fullName evidence="1">Uncharacterized protein</fullName>
    </submittedName>
</protein>
<dbReference type="RefSeq" id="WP_014102912.1">
    <property type="nucleotide sequence ID" value="NC_016026.1"/>
</dbReference>
<dbReference type="HOGENOM" id="CLU_1794275_0_0_5"/>
<dbReference type="STRING" id="856793.MICA_1367"/>
<evidence type="ECO:0000313" key="2">
    <source>
        <dbReference type="Proteomes" id="UP000009286"/>
    </source>
</evidence>
<dbReference type="AlphaFoldDB" id="G2KLZ3"/>
<reference evidence="1 2" key="1">
    <citation type="journal article" date="2011" name="BMC Genomics">
        <title>Genomic insights into an obligate epibiotic bacterial predator: Micavibrio aeruginosavorus ARL-13.</title>
        <authorList>
            <person name="Wang Z."/>
            <person name="Kadouri D."/>
            <person name="Wu M."/>
        </authorList>
    </citation>
    <scope>NUCLEOTIDE SEQUENCE [LARGE SCALE GENOMIC DNA]</scope>
    <source>
        <strain evidence="1 2">ARL-13</strain>
    </source>
</reference>
<accession>G2KLZ3</accession>
<keyword evidence="2" id="KW-1185">Reference proteome</keyword>
<dbReference type="OrthoDB" id="9824827at2"/>
<dbReference type="KEGG" id="mai:MICA_1367"/>
<dbReference type="EMBL" id="CP002382">
    <property type="protein sequence ID" value="AEP09689.1"/>
    <property type="molecule type" value="Genomic_DNA"/>
</dbReference>
<evidence type="ECO:0000313" key="1">
    <source>
        <dbReference type="EMBL" id="AEP09689.1"/>
    </source>
</evidence>
<organism evidence="1 2">
    <name type="scientific">Micavibrio aeruginosavorus (strain ARL-13)</name>
    <dbReference type="NCBI Taxonomy" id="856793"/>
    <lineage>
        <taxon>Bacteria</taxon>
        <taxon>Pseudomonadati</taxon>
        <taxon>Bdellovibrionota</taxon>
        <taxon>Bdellovibrionia</taxon>
        <taxon>Bdellovibrionales</taxon>
        <taxon>Pseudobdellovibrionaceae</taxon>
        <taxon>Micavibrio</taxon>
    </lineage>
</organism>